<sequence>MQPDDWSHGYITDQLYTDGFYRELSPAWMNYVAALNGCHPRPIDGAFTYLELGCGLGQSTNVLAACFPKAQFYGVDFNPAHIDHARIFARDAGIANATFLEKGFDELAEGDVPPCDFIGLHGILSWVSPEVQRAIRGALKRFLKPGGLAYLSYNAMPGWASSAPNQKLFYEFSQELSGPVTDRMTRSLAQAKSLVELKSAYHLQNEAAVRHLDTLGDKAPAYLVHEYLNGAWHCFYSSDIADAMAEAKLTYCGAATLIENHTDLVVGDAAAKMLREQPTDRLRQLLLDFLMAQRFRRDVFVRGHARLNGTAILQTMRGLHLAPARALTDADVTAKLPRGEISFDKGTYPVVRRILMEGSLPVGDLVARIRTEAKLAGEIDRTLHVMAACGHLMPAAQPFLPAAMPAHPSRYNIPSPVNRALLAKAVETKTRRYLASAVLGNGVAIEPAEAIALDVFANAGQGKVLPREKLEDAIREQFTARNLRPKAVQGSAETPEEGMRRIAKEHAAHLIDDILPQLVRTGIATCH</sequence>
<dbReference type="OrthoDB" id="5298787at2"/>
<evidence type="ECO:0000259" key="2">
    <source>
        <dbReference type="Pfam" id="PF13649"/>
    </source>
</evidence>
<evidence type="ECO:0000313" key="4">
    <source>
        <dbReference type="Proteomes" id="UP000326202"/>
    </source>
</evidence>
<dbReference type="CDD" id="cd02440">
    <property type="entry name" value="AdoMet_MTases"/>
    <property type="match status" value="1"/>
</dbReference>
<dbReference type="GO" id="GO:0008168">
    <property type="term" value="F:methyltransferase activity"/>
    <property type="evidence" value="ECO:0007669"/>
    <property type="project" value="UniProtKB-KW"/>
</dbReference>
<dbReference type="RefSeq" id="WP_151177326.1">
    <property type="nucleotide sequence ID" value="NZ_CP042906.1"/>
</dbReference>
<dbReference type="Pfam" id="PF10119">
    <property type="entry name" value="MethyTransf_Reg"/>
    <property type="match status" value="1"/>
</dbReference>
<dbReference type="Gene3D" id="3.40.50.150">
    <property type="entry name" value="Vaccinia Virus protein VP39"/>
    <property type="match status" value="1"/>
</dbReference>
<dbReference type="KEGG" id="htq:FRZ44_23320"/>
<dbReference type="EMBL" id="CP042906">
    <property type="protein sequence ID" value="QEX17036.1"/>
    <property type="molecule type" value="Genomic_DNA"/>
</dbReference>
<protein>
    <submittedName>
        <fullName evidence="3">Methyltransferase</fullName>
    </submittedName>
</protein>
<dbReference type="InterPro" id="IPR029063">
    <property type="entry name" value="SAM-dependent_MTases_sf"/>
</dbReference>
<evidence type="ECO:0000313" key="3">
    <source>
        <dbReference type="EMBL" id="QEX17036.1"/>
    </source>
</evidence>
<organism evidence="3 4">
    <name type="scientific">Hypericibacter terrae</name>
    <dbReference type="NCBI Taxonomy" id="2602015"/>
    <lineage>
        <taxon>Bacteria</taxon>
        <taxon>Pseudomonadati</taxon>
        <taxon>Pseudomonadota</taxon>
        <taxon>Alphaproteobacteria</taxon>
        <taxon>Rhodospirillales</taxon>
        <taxon>Dongiaceae</taxon>
        <taxon>Hypericibacter</taxon>
    </lineage>
</organism>
<name>A0A5J6MQA7_9PROT</name>
<reference evidence="3 4" key="1">
    <citation type="submission" date="2019-08" db="EMBL/GenBank/DDBJ databases">
        <title>Hyperibacter terrae gen. nov., sp. nov. and Hyperibacter viscosus sp. nov., two new members in the family Rhodospirillaceae isolated from the rhizosphere of Hypericum perforatum.</title>
        <authorList>
            <person name="Noviana Z."/>
        </authorList>
    </citation>
    <scope>NUCLEOTIDE SEQUENCE [LARGE SCALE GENOMIC DNA]</scope>
    <source>
        <strain evidence="3 4">R5913</strain>
    </source>
</reference>
<keyword evidence="4" id="KW-1185">Reference proteome</keyword>
<dbReference type="Pfam" id="PF13649">
    <property type="entry name" value="Methyltransf_25"/>
    <property type="match status" value="1"/>
</dbReference>
<dbReference type="InterPro" id="IPR041698">
    <property type="entry name" value="Methyltransf_25"/>
</dbReference>
<dbReference type="SUPFAM" id="SSF53335">
    <property type="entry name" value="S-adenosyl-L-methionine-dependent methyltransferases"/>
    <property type="match status" value="1"/>
</dbReference>
<keyword evidence="3" id="KW-0489">Methyltransferase</keyword>
<keyword evidence="3" id="KW-0808">Transferase</keyword>
<dbReference type="GO" id="GO:0032259">
    <property type="term" value="P:methylation"/>
    <property type="evidence" value="ECO:0007669"/>
    <property type="project" value="UniProtKB-KW"/>
</dbReference>
<accession>A0A5J6MQA7</accession>
<dbReference type="Proteomes" id="UP000326202">
    <property type="component" value="Chromosome"/>
</dbReference>
<evidence type="ECO:0000259" key="1">
    <source>
        <dbReference type="Pfam" id="PF10119"/>
    </source>
</evidence>
<dbReference type="InterPro" id="IPR018773">
    <property type="entry name" value="MeTrfase_reg_dom_prd"/>
</dbReference>
<feature type="domain" description="Methyltransferase regulatory" evidence="1">
    <location>
        <begin position="220"/>
        <end position="302"/>
    </location>
</feature>
<proteinExistence type="predicted"/>
<gene>
    <name evidence="3" type="ORF">FRZ44_23320</name>
</gene>
<feature type="domain" description="Methyltransferase" evidence="2">
    <location>
        <begin position="50"/>
        <end position="147"/>
    </location>
</feature>
<dbReference type="AlphaFoldDB" id="A0A5J6MQA7"/>